<organism evidence="2 3">
    <name type="scientific">Candidatus Lachnoclostridium stercoravium</name>
    <dbReference type="NCBI Taxonomy" id="2838633"/>
    <lineage>
        <taxon>Bacteria</taxon>
        <taxon>Bacillati</taxon>
        <taxon>Bacillota</taxon>
        <taxon>Clostridia</taxon>
        <taxon>Lachnospirales</taxon>
        <taxon>Lachnospiraceae</taxon>
    </lineage>
</organism>
<dbReference type="Pfam" id="PF00535">
    <property type="entry name" value="Glycos_transf_2"/>
    <property type="match status" value="1"/>
</dbReference>
<dbReference type="PANTHER" id="PTHR43179:SF10">
    <property type="entry name" value="GLYCOSYL TRANSFERASE"/>
    <property type="match status" value="1"/>
</dbReference>
<accession>A0A9D2HHI5</accession>
<name>A0A9D2HHI5_9FIRM</name>
<sequence>MKIGCVVLNYNDYENTAAQTERIRDFSCLDAVILVDNASPDGSGERLKSLKGDKVKVLLLGENKGYGAGNNAGVRYGCRELGLTHIIIANPDTYFDEACVRMLGKAFETHPEIGAAAALMKDSSNGSQAASWPLRSFMGELLNTGPVCRRLFRKKINYPPEYLNGKKAVYAGAVHGSMLMVDGKKMMECGGYDERVFLYGEENILGQRMKAHGFRTVQLLNVSYRHENSASISRSYESYLKRQKLRHDSTMFYFKEYLHISRLQELAARAFFAVVMGEIWFCSRVLKMKW</sequence>
<dbReference type="Proteomes" id="UP000823900">
    <property type="component" value="Unassembled WGS sequence"/>
</dbReference>
<dbReference type="InterPro" id="IPR029044">
    <property type="entry name" value="Nucleotide-diphossugar_trans"/>
</dbReference>
<feature type="domain" description="Glycosyltransferase 2-like" evidence="1">
    <location>
        <begin position="6"/>
        <end position="127"/>
    </location>
</feature>
<reference evidence="2" key="2">
    <citation type="submission" date="2021-04" db="EMBL/GenBank/DDBJ databases">
        <authorList>
            <person name="Gilroy R."/>
        </authorList>
    </citation>
    <scope>NUCLEOTIDE SEQUENCE</scope>
    <source>
        <strain evidence="2">CHK178-16964</strain>
    </source>
</reference>
<dbReference type="PANTHER" id="PTHR43179">
    <property type="entry name" value="RHAMNOSYLTRANSFERASE WBBL"/>
    <property type="match status" value="1"/>
</dbReference>
<dbReference type="EMBL" id="DWZA01000068">
    <property type="protein sequence ID" value="HJA71481.1"/>
    <property type="molecule type" value="Genomic_DNA"/>
</dbReference>
<dbReference type="SUPFAM" id="SSF53448">
    <property type="entry name" value="Nucleotide-diphospho-sugar transferases"/>
    <property type="match status" value="1"/>
</dbReference>
<evidence type="ECO:0000313" key="2">
    <source>
        <dbReference type="EMBL" id="HJA71481.1"/>
    </source>
</evidence>
<protein>
    <submittedName>
        <fullName evidence="2">Glycosyltransferase family 2 protein</fullName>
    </submittedName>
</protein>
<gene>
    <name evidence="2" type="ORF">IAA07_07865</name>
</gene>
<proteinExistence type="predicted"/>
<dbReference type="Gene3D" id="3.90.550.10">
    <property type="entry name" value="Spore Coat Polysaccharide Biosynthesis Protein SpsA, Chain A"/>
    <property type="match status" value="1"/>
</dbReference>
<comment type="caution">
    <text evidence="2">The sequence shown here is derived from an EMBL/GenBank/DDBJ whole genome shotgun (WGS) entry which is preliminary data.</text>
</comment>
<evidence type="ECO:0000313" key="3">
    <source>
        <dbReference type="Proteomes" id="UP000823900"/>
    </source>
</evidence>
<evidence type="ECO:0000259" key="1">
    <source>
        <dbReference type="Pfam" id="PF00535"/>
    </source>
</evidence>
<dbReference type="InterPro" id="IPR001173">
    <property type="entry name" value="Glyco_trans_2-like"/>
</dbReference>
<reference evidence="2" key="1">
    <citation type="journal article" date="2021" name="PeerJ">
        <title>Extensive microbial diversity within the chicken gut microbiome revealed by metagenomics and culture.</title>
        <authorList>
            <person name="Gilroy R."/>
            <person name="Ravi A."/>
            <person name="Getino M."/>
            <person name="Pursley I."/>
            <person name="Horton D.L."/>
            <person name="Alikhan N.F."/>
            <person name="Baker D."/>
            <person name="Gharbi K."/>
            <person name="Hall N."/>
            <person name="Watson M."/>
            <person name="Adriaenssens E.M."/>
            <person name="Foster-Nyarko E."/>
            <person name="Jarju S."/>
            <person name="Secka A."/>
            <person name="Antonio M."/>
            <person name="Oren A."/>
            <person name="Chaudhuri R.R."/>
            <person name="La Ragione R."/>
            <person name="Hildebrand F."/>
            <person name="Pallen M.J."/>
        </authorList>
    </citation>
    <scope>NUCLEOTIDE SEQUENCE</scope>
    <source>
        <strain evidence="2">CHK178-16964</strain>
    </source>
</reference>
<dbReference type="AlphaFoldDB" id="A0A9D2HHI5"/>